<keyword evidence="3" id="KW-0472">Membrane</keyword>
<evidence type="ECO:0000259" key="4">
    <source>
        <dbReference type="Pfam" id="PF10145"/>
    </source>
</evidence>
<reference evidence="5" key="1">
    <citation type="submission" date="2010-07" db="EMBL/GenBank/DDBJ databases">
        <title>Complete sequence of Clostridium saccharolyticum WM1.</title>
        <authorList>
            <consortium name="US DOE Joint Genome Institute"/>
            <person name="Lucas S."/>
            <person name="Copeland A."/>
            <person name="Lapidus A."/>
            <person name="Cheng J.-F."/>
            <person name="Bruce D."/>
            <person name="Goodwin L."/>
            <person name="Pitluck S."/>
            <person name="Chertkov O."/>
            <person name="Detter J.C."/>
            <person name="Han C."/>
            <person name="Tapia R."/>
            <person name="Land M."/>
            <person name="Hauser L."/>
            <person name="Chang Y.-J."/>
            <person name="Jeffries C."/>
            <person name="Kyrpides N."/>
            <person name="Ivanova N."/>
            <person name="Mikhailova N."/>
            <person name="Mouttaki H."/>
            <person name="Lin L."/>
            <person name="Zhou J."/>
            <person name="Hemme C.L."/>
            <person name="Woyke T."/>
        </authorList>
    </citation>
    <scope>NUCLEOTIDE SEQUENCE [LARGE SCALE GENOMIC DNA]</scope>
    <source>
        <strain evidence="5">WM1</strain>
    </source>
</reference>
<proteinExistence type="predicted"/>
<dbReference type="Proteomes" id="UP000001662">
    <property type="component" value="Chromosome"/>
</dbReference>
<dbReference type="EMBL" id="CP002109">
    <property type="protein sequence ID" value="ADL03377.1"/>
    <property type="molecule type" value="Genomic_DNA"/>
</dbReference>
<dbReference type="InterPro" id="IPR010090">
    <property type="entry name" value="Phage_tape_meas"/>
</dbReference>
<keyword evidence="2" id="KW-0175">Coiled coil</keyword>
<gene>
    <name evidence="5" type="ordered locus">Closa_0752</name>
</gene>
<dbReference type="InterPro" id="IPR016024">
    <property type="entry name" value="ARM-type_fold"/>
</dbReference>
<dbReference type="eggNOG" id="COG5412">
    <property type="taxonomic scope" value="Bacteria"/>
</dbReference>
<feature type="domain" description="Phage tail tape measure protein" evidence="4">
    <location>
        <begin position="200"/>
        <end position="356"/>
    </location>
</feature>
<dbReference type="Pfam" id="PF10145">
    <property type="entry name" value="PhageMin_Tail"/>
    <property type="match status" value="1"/>
</dbReference>
<keyword evidence="1" id="KW-1188">Viral release from host cell</keyword>
<dbReference type="SUPFAM" id="SSF48371">
    <property type="entry name" value="ARM repeat"/>
    <property type="match status" value="1"/>
</dbReference>
<name>D9R5H1_LACSW</name>
<evidence type="ECO:0000256" key="2">
    <source>
        <dbReference type="SAM" id="Coils"/>
    </source>
</evidence>
<dbReference type="STRING" id="610130.Closa_0752"/>
<dbReference type="PANTHER" id="PTHR37813:SF1">
    <property type="entry name" value="FELS-2 PROPHAGE PROTEIN"/>
    <property type="match status" value="1"/>
</dbReference>
<dbReference type="PaxDb" id="610130-Closa_0752"/>
<dbReference type="RefSeq" id="WP_013271472.1">
    <property type="nucleotide sequence ID" value="NC_014376.1"/>
</dbReference>
<evidence type="ECO:0000256" key="1">
    <source>
        <dbReference type="ARBA" id="ARBA00022612"/>
    </source>
</evidence>
<keyword evidence="3" id="KW-1133">Transmembrane helix</keyword>
<dbReference type="OrthoDB" id="28713at2"/>
<dbReference type="eggNOG" id="COG5280">
    <property type="taxonomic scope" value="Bacteria"/>
</dbReference>
<dbReference type="HOGENOM" id="CLU_002005_0_0_9"/>
<evidence type="ECO:0000313" key="5">
    <source>
        <dbReference type="EMBL" id="ADL03377.1"/>
    </source>
</evidence>
<dbReference type="KEGG" id="csh:Closa_0752"/>
<feature type="transmembrane region" description="Helical" evidence="3">
    <location>
        <begin position="530"/>
        <end position="552"/>
    </location>
</feature>
<protein>
    <submittedName>
        <fullName evidence="5">Phage tail tape measure protein, TP901 family</fullName>
    </submittedName>
</protein>
<feature type="coiled-coil region" evidence="2">
    <location>
        <begin position="23"/>
        <end position="123"/>
    </location>
</feature>
<accession>D9R5H1</accession>
<evidence type="ECO:0000256" key="3">
    <source>
        <dbReference type="SAM" id="Phobius"/>
    </source>
</evidence>
<keyword evidence="3" id="KW-0812">Transmembrane</keyword>
<feature type="transmembrane region" description="Helical" evidence="3">
    <location>
        <begin position="471"/>
        <end position="490"/>
    </location>
</feature>
<evidence type="ECO:0000313" key="6">
    <source>
        <dbReference type="Proteomes" id="UP000001662"/>
    </source>
</evidence>
<dbReference type="AlphaFoldDB" id="D9R5H1"/>
<feature type="transmembrane region" description="Helical" evidence="3">
    <location>
        <begin position="502"/>
        <end position="524"/>
    </location>
</feature>
<dbReference type="PANTHER" id="PTHR37813">
    <property type="entry name" value="FELS-2 PROPHAGE PROTEIN"/>
    <property type="match status" value="1"/>
</dbReference>
<organism evidence="5 6">
    <name type="scientific">Lacrimispora saccharolytica (strain ATCC 35040 / DSM 2544 / NRCC 2533 / WM1)</name>
    <name type="common">Clostridium saccharolyticum</name>
    <dbReference type="NCBI Taxonomy" id="610130"/>
    <lineage>
        <taxon>Bacteria</taxon>
        <taxon>Bacillati</taxon>
        <taxon>Bacillota</taxon>
        <taxon>Clostridia</taxon>
        <taxon>Lachnospirales</taxon>
        <taxon>Lachnospiraceae</taxon>
        <taxon>Lacrimispora</taxon>
    </lineage>
</organism>
<keyword evidence="6" id="KW-1185">Reference proteome</keyword>
<sequence length="878" mass="93558">MADRIKGITIEIGGDTTGLNKALGGVNKEIRNTQSQLKDVERLLKLDPSNTELLSQKQKLLTQAISDTANKLETLKTAEQQAQQQFAEGKINQQQYDALKREIIETEKQLDSLKESAKNANVTLQQISLAGDKLQEFGGKISGVGEKLLPVTGAIAGIGAAGIAAALELDDGYDTIITKTGATGEALEGLNKVADDIFSNLPTSMENAGTAVGEVNTRFGATGDVLEDLSTKFIQFAEINGVDLNNSIGTVDKIMEQWNIDMSETGDVLGIITKKGQDTGISVDALMDSVQKNGATFKEMGLNLAQSIDLMAQFEANGVNAETAIAGLKKSIKNYTSEGKSTEEALKLTIGSIKEAKTETEALAIAQNIFGAKGAAEMSKAIREGRIDLNDLSSSMSEYGTVVEDTFNATLDPWDDAKVAMNNLKLAGADLGSTLLSTLQPTITAVVNKVKELTKWFEGLSDSQKENIVKILAIVAAIGPLLIIIGKVVAGVGTLIKVFGTVSSLFSASSAALGAGGAAATGFGSAITALAGPIAIIIAAIAAFIAIFVTLYKNNEDFRNKVQEVWSQIQEIIGGIIENIKGIISGFIAIASALWQQYGDDMTIIISNAFSYISDFIKTAITLIRDILSVVLAVIKGDWSGAWEAMKTLVSNLFDGIKNIVSSGIDLIKSIIKLGTDITKDIFEAFKDKVIEIFYNLQGKLSEKITEIKETIINGIGAAVDWIKALPGQAIEWGKDFIDGFVSGIKEKIGDVTDAIKGVAEKITAYIHFSRPDIGPLREYEKWMPDMITGMAKGIKDNAWKITDQLRGLTGSMSYMINGESGSYSADLSKIEGLLGYYLPGMTGGSNIVLDDGALVGKMLPNIDSGLTNFKDTKGRNG</sequence>